<feature type="region of interest" description="Disordered" evidence="1">
    <location>
        <begin position="1"/>
        <end position="28"/>
    </location>
</feature>
<protein>
    <recommendedName>
        <fullName evidence="5">EF-hand domain-containing protein</fullName>
    </recommendedName>
</protein>
<dbReference type="Proteomes" id="UP000503640">
    <property type="component" value="Unassembled WGS sequence"/>
</dbReference>
<evidence type="ECO:0000313" key="3">
    <source>
        <dbReference type="EMBL" id="GEJ55989.1"/>
    </source>
</evidence>
<proteinExistence type="predicted"/>
<feature type="transmembrane region" description="Helical" evidence="2">
    <location>
        <begin position="600"/>
        <end position="624"/>
    </location>
</feature>
<dbReference type="RefSeq" id="WP_209005111.1">
    <property type="nucleotide sequence ID" value="NZ_BJTG01000002.1"/>
</dbReference>
<keyword evidence="2" id="KW-0472">Membrane</keyword>
<gene>
    <name evidence="3" type="ORF">AMYX_07300</name>
</gene>
<organism evidence="3 4">
    <name type="scientific">Anaeromyxobacter diazotrophicus</name>
    <dbReference type="NCBI Taxonomy" id="2590199"/>
    <lineage>
        <taxon>Bacteria</taxon>
        <taxon>Pseudomonadati</taxon>
        <taxon>Myxococcota</taxon>
        <taxon>Myxococcia</taxon>
        <taxon>Myxococcales</taxon>
        <taxon>Cystobacterineae</taxon>
        <taxon>Anaeromyxobacteraceae</taxon>
        <taxon>Anaeromyxobacter</taxon>
    </lineage>
</organism>
<feature type="transmembrane region" description="Helical" evidence="2">
    <location>
        <begin position="630"/>
        <end position="654"/>
    </location>
</feature>
<accession>A0A7I9VIA7</accession>
<keyword evidence="2" id="KW-1133">Transmembrane helix</keyword>
<sequence>MAESTAKLDAAPAGGRAGQSLRGPASSPPHAWRFHRVGGLDQVVLETGADLAHLDQLDPKLWVALSCPTQGLEMDARTLELLDTDRDGRVRVPEVLAAIRWCAPRLQDLGQLIPGADALPLDALDRRTPEGRALLGGARQLLEHLGKPDATEVTVADVADTSKVFEKTLFNGDGIVPPEAADAPEVRQLLAEVVDCVGAKVDRSGKPGVDQERLDLFFEELRRFVAWWADVAATEGAMPLGPATPAAWEAVRAVRPRVNDYFARCQLAALDPKGAAALNRGEAEWAALAAKDLGLAVADVAAFPLARVEPGRALPLLEGVNPAWASALAALHRHAVAPLLGAEVRELTLDAWRRLEAELAAHEAWQGRKAGAAVEKLGLLRAQALLGGDGKAAVEALLAKDRALEAEAAAVGDVVRMVHYQRDLHRLLRNFVAFSDFYDVHARAVFQAGTLFLDGRSCDLCVRVNDPAAHAGLASLSRMYLAYCECRRPGGAQLKIAACFTQGDADFLMVGRNGVFFDRQGRDWDATIVKIVDNPISIRQAFFAPYKKALKLIEEQVHRFAASKAKASDDRVANGIGKAADAVVAGKPPAPEPVDVGKMVGIVAALGVGIGALGTLFGGFVSGFLNLQPWWTKLAAVAGVVLLVSGPSMLIAWLKLRQRTLGPVLDANGWAINGRVKVNLPLGTALTARAALPAGASRSLEDPYEDRAARRRRRLLWLVPVAVAAALAAARFAHRWPFGPSGQ</sequence>
<evidence type="ECO:0008006" key="5">
    <source>
        <dbReference type="Google" id="ProtNLM"/>
    </source>
</evidence>
<evidence type="ECO:0000313" key="4">
    <source>
        <dbReference type="Proteomes" id="UP000503640"/>
    </source>
</evidence>
<name>A0A7I9VIA7_9BACT</name>
<dbReference type="AlphaFoldDB" id="A0A7I9VIA7"/>
<reference evidence="4" key="1">
    <citation type="journal article" date="2020" name="Appl. Environ. Microbiol.">
        <title>Diazotrophic Anaeromyxobacter Isolates from Soils.</title>
        <authorList>
            <person name="Masuda Y."/>
            <person name="Yamanaka H."/>
            <person name="Xu Z.X."/>
            <person name="Shiratori Y."/>
            <person name="Aono T."/>
            <person name="Amachi S."/>
            <person name="Senoo K."/>
            <person name="Itoh H."/>
        </authorList>
    </citation>
    <scope>NUCLEOTIDE SEQUENCE [LARGE SCALE GENOMIC DNA]</scope>
    <source>
        <strain evidence="4">R267</strain>
    </source>
</reference>
<evidence type="ECO:0000256" key="2">
    <source>
        <dbReference type="SAM" id="Phobius"/>
    </source>
</evidence>
<keyword evidence="4" id="KW-1185">Reference proteome</keyword>
<feature type="transmembrane region" description="Helical" evidence="2">
    <location>
        <begin position="715"/>
        <end position="733"/>
    </location>
</feature>
<dbReference type="EMBL" id="BJTG01000002">
    <property type="protein sequence ID" value="GEJ55989.1"/>
    <property type="molecule type" value="Genomic_DNA"/>
</dbReference>
<evidence type="ECO:0000256" key="1">
    <source>
        <dbReference type="SAM" id="MobiDB-lite"/>
    </source>
</evidence>
<comment type="caution">
    <text evidence="3">The sequence shown here is derived from an EMBL/GenBank/DDBJ whole genome shotgun (WGS) entry which is preliminary data.</text>
</comment>
<keyword evidence="2" id="KW-0812">Transmembrane</keyword>